<proteinExistence type="predicted"/>
<gene>
    <name evidence="1" type="ORF">CTheo_8887</name>
</gene>
<name>A0A5N5Q7D9_9AGAM</name>
<dbReference type="EMBL" id="SSOP01000875">
    <property type="protein sequence ID" value="KAB5587672.1"/>
    <property type="molecule type" value="Genomic_DNA"/>
</dbReference>
<comment type="caution">
    <text evidence="1">The sequence shown here is derived from an EMBL/GenBank/DDBJ whole genome shotgun (WGS) entry which is preliminary data.</text>
</comment>
<keyword evidence="2" id="KW-1185">Reference proteome</keyword>
<accession>A0A5N5Q7D9</accession>
<evidence type="ECO:0000313" key="2">
    <source>
        <dbReference type="Proteomes" id="UP000383932"/>
    </source>
</evidence>
<reference evidence="1 2" key="1">
    <citation type="journal article" date="2019" name="Fungal Biol. Biotechnol.">
        <title>Draft genome sequence of fastidious pathogen Ceratobasidium theobromae, which causes vascular-streak dieback in Theobroma cacao.</title>
        <authorList>
            <person name="Ali S.S."/>
            <person name="Asman A."/>
            <person name="Shao J."/>
            <person name="Firmansyah A.P."/>
            <person name="Susilo A.W."/>
            <person name="Rosmana A."/>
            <person name="McMahon P."/>
            <person name="Junaid M."/>
            <person name="Guest D."/>
            <person name="Kheng T.Y."/>
            <person name="Meinhardt L.W."/>
            <person name="Bailey B.A."/>
        </authorList>
    </citation>
    <scope>NUCLEOTIDE SEQUENCE [LARGE SCALE GENOMIC DNA]</scope>
    <source>
        <strain evidence="1 2">CT2</strain>
    </source>
</reference>
<dbReference type="Proteomes" id="UP000383932">
    <property type="component" value="Unassembled WGS sequence"/>
</dbReference>
<evidence type="ECO:0000313" key="1">
    <source>
        <dbReference type="EMBL" id="KAB5587672.1"/>
    </source>
</evidence>
<sequence length="182" mass="20833">MNSATTYTATLCSPFFRDQLVLVDTLYGEYWHPDHGTFRFLPSNQWEHQWFPKTFGWGDLYCWGPFIATSQEVIMMIIMVLHPTCLPLSSPDNEGCTDIWEEEFEILTLSNDSPMQMDAGEGPAPIWSEENASGWDVPVDDSWGEVPWDVEAWGVQQDTVPVANNNCHYTACPDWGEYVMDH</sequence>
<dbReference type="AlphaFoldDB" id="A0A5N5Q7D9"/>
<protein>
    <submittedName>
        <fullName evidence="1">Uncharacterized protein</fullName>
    </submittedName>
</protein>
<organism evidence="1 2">
    <name type="scientific">Ceratobasidium theobromae</name>
    <dbReference type="NCBI Taxonomy" id="1582974"/>
    <lineage>
        <taxon>Eukaryota</taxon>
        <taxon>Fungi</taxon>
        <taxon>Dikarya</taxon>
        <taxon>Basidiomycota</taxon>
        <taxon>Agaricomycotina</taxon>
        <taxon>Agaricomycetes</taxon>
        <taxon>Cantharellales</taxon>
        <taxon>Ceratobasidiaceae</taxon>
        <taxon>Ceratobasidium</taxon>
    </lineage>
</organism>